<sequence>MLEAGLNKERIFQKVFQELYKDVFLYVFVFFTCIITFFIYLYYKEITLYDYQFLGYFSGLVNVIVALFFSWSIYFYFRMLLKKQNELFKAYFTTLLKMMSKPEKVVVFIFRLILINVFISNYTYLKQIIPDINLFYYDETFFELDKFLHSGVSPWELSHSFFYSPYWTLLFNLSYNLWFVLIWGSVLYFMWYCKNQFIRQAYLLSFFMCWFLIGSILAILMSSSGPCFVHLLNPENTYYKPLMERLSYQVDSLWILKVYGGEASQIQNYLWQAYSNRSGEVGAGISAMPSMHVSSSVLLAIATFEINKSISVVFWIFSLIIMISSVHLGWHYAVDGYVAAILTVLIWRMARFILRRQALILFHEKHT</sequence>
<feature type="transmembrane region" description="Helical" evidence="1">
    <location>
        <begin position="166"/>
        <end position="189"/>
    </location>
</feature>
<keyword evidence="1" id="KW-0472">Membrane</keyword>
<dbReference type="GO" id="GO:0016020">
    <property type="term" value="C:membrane"/>
    <property type="evidence" value="ECO:0007669"/>
    <property type="project" value="UniProtKB-SubCell"/>
</dbReference>
<keyword evidence="1" id="KW-0812">Transmembrane</keyword>
<feature type="transmembrane region" description="Helical" evidence="1">
    <location>
        <begin position="312"/>
        <end position="330"/>
    </location>
</feature>
<feature type="transmembrane region" description="Helical" evidence="1">
    <location>
        <begin position="281"/>
        <end position="300"/>
    </location>
</feature>
<dbReference type="Proteomes" id="UP000037697">
    <property type="component" value="Unassembled WGS sequence"/>
</dbReference>
<gene>
    <name evidence="3" type="ORF">ACX05_20395</name>
</gene>
<comment type="caution">
    <text evidence="3">The sequence shown here is derived from an EMBL/GenBank/DDBJ whole genome shotgun (WGS) entry which is preliminary data.</text>
</comment>
<evidence type="ECO:0000313" key="4">
    <source>
        <dbReference type="Proteomes" id="UP000037697"/>
    </source>
</evidence>
<dbReference type="Gene3D" id="1.20.144.10">
    <property type="entry name" value="Phosphatidic acid phosphatase type 2/haloperoxidase"/>
    <property type="match status" value="1"/>
</dbReference>
<evidence type="ECO:0000259" key="2">
    <source>
        <dbReference type="Pfam" id="PF14378"/>
    </source>
</evidence>
<dbReference type="EMBL" id="LIRS01000116">
    <property type="protein sequence ID" value="KOY25347.1"/>
    <property type="molecule type" value="Genomic_DNA"/>
</dbReference>
<feature type="transmembrane region" description="Helical" evidence="1">
    <location>
        <begin position="55"/>
        <end position="77"/>
    </location>
</feature>
<evidence type="ECO:0000256" key="1">
    <source>
        <dbReference type="SAM" id="Phobius"/>
    </source>
</evidence>
<dbReference type="InterPro" id="IPR036938">
    <property type="entry name" value="PAP2/HPO_sf"/>
</dbReference>
<feature type="domain" description="Inositolphosphotransferase Aur1/Ipt1" evidence="2">
    <location>
        <begin position="141"/>
        <end position="347"/>
    </location>
</feature>
<feature type="transmembrane region" description="Helical" evidence="1">
    <location>
        <begin position="201"/>
        <end position="221"/>
    </location>
</feature>
<feature type="transmembrane region" description="Helical" evidence="1">
    <location>
        <begin position="105"/>
        <end position="125"/>
    </location>
</feature>
<dbReference type="RefSeq" id="WP_025499306.1">
    <property type="nucleotide sequence ID" value="NZ_CANUIV010000006.1"/>
</dbReference>
<proteinExistence type="predicted"/>
<organism evidence="3 4">
    <name type="scientific">Vibrio parahaemolyticus</name>
    <dbReference type="NCBI Taxonomy" id="670"/>
    <lineage>
        <taxon>Bacteria</taxon>
        <taxon>Pseudomonadati</taxon>
        <taxon>Pseudomonadota</taxon>
        <taxon>Gammaproteobacteria</taxon>
        <taxon>Vibrionales</taxon>
        <taxon>Vibrionaceae</taxon>
        <taxon>Vibrio</taxon>
    </lineage>
</organism>
<dbReference type="Pfam" id="PF14378">
    <property type="entry name" value="PAP2_3"/>
    <property type="match status" value="1"/>
</dbReference>
<feature type="transmembrane region" description="Helical" evidence="1">
    <location>
        <begin position="336"/>
        <end position="354"/>
    </location>
</feature>
<feature type="transmembrane region" description="Helical" evidence="1">
    <location>
        <begin position="23"/>
        <end position="43"/>
    </location>
</feature>
<keyword evidence="1" id="KW-1133">Transmembrane helix</keyword>
<accession>A0AAW3IQF0</accession>
<dbReference type="SUPFAM" id="SSF48317">
    <property type="entry name" value="Acid phosphatase/Vanadium-dependent haloperoxidase"/>
    <property type="match status" value="1"/>
</dbReference>
<name>A0AAW3IQF0_VIBPH</name>
<dbReference type="InterPro" id="IPR026841">
    <property type="entry name" value="Aur1/Ipt1"/>
</dbReference>
<protein>
    <recommendedName>
        <fullName evidence="2">Inositolphosphotransferase Aur1/Ipt1 domain-containing protein</fullName>
    </recommendedName>
</protein>
<reference evidence="3 4" key="1">
    <citation type="submission" date="2015-07" db="EMBL/GenBank/DDBJ databases">
        <title>Foodborne Vibrio parahaemolyticus Isolates.</title>
        <authorList>
            <person name="Ronholm J."/>
            <person name="Petronella N."/>
            <person name="Kenwell R."/>
            <person name="Banerjee S."/>
        </authorList>
    </citation>
    <scope>NUCLEOTIDE SEQUENCE [LARGE SCALE GENOMIC DNA]</scope>
    <source>
        <strain evidence="3 4">HS-06-05</strain>
    </source>
</reference>
<dbReference type="AlphaFoldDB" id="A0AAW3IQF0"/>
<evidence type="ECO:0000313" key="3">
    <source>
        <dbReference type="EMBL" id="KOY25347.1"/>
    </source>
</evidence>